<name>A0A396JAF0_MEDTR</name>
<dbReference type="AlphaFoldDB" id="A0A396JAF0"/>
<reference evidence="3" key="1">
    <citation type="journal article" date="2018" name="Nat. Plants">
        <title>Whole-genome landscape of Medicago truncatula symbiotic genes.</title>
        <authorList>
            <person name="Pecrix Y."/>
            <person name="Staton S.E."/>
            <person name="Sallet E."/>
            <person name="Lelandais-Briere C."/>
            <person name="Moreau S."/>
            <person name="Carrere S."/>
            <person name="Blein T."/>
            <person name="Jardinaud M.F."/>
            <person name="Latrasse D."/>
            <person name="Zouine M."/>
            <person name="Zahm M."/>
            <person name="Kreplak J."/>
            <person name="Mayjonade B."/>
            <person name="Satge C."/>
            <person name="Perez M."/>
            <person name="Cauet S."/>
            <person name="Marande W."/>
            <person name="Chantry-Darmon C."/>
            <person name="Lopez-Roques C."/>
            <person name="Bouchez O."/>
            <person name="Berard A."/>
            <person name="Debelle F."/>
            <person name="Munos S."/>
            <person name="Bendahmane A."/>
            <person name="Berges H."/>
            <person name="Niebel A."/>
            <person name="Buitink J."/>
            <person name="Frugier F."/>
            <person name="Benhamed M."/>
            <person name="Crespi M."/>
            <person name="Gouzy J."/>
            <person name="Gamas P."/>
        </authorList>
    </citation>
    <scope>NUCLEOTIDE SEQUENCE [LARGE SCALE GENOMIC DNA]</scope>
    <source>
        <strain evidence="3">cv. Jemalong A17</strain>
    </source>
</reference>
<protein>
    <recommendedName>
        <fullName evidence="4">Transmembrane protein</fullName>
    </recommendedName>
</protein>
<keyword evidence="1" id="KW-1133">Transmembrane helix</keyword>
<organism evidence="2 3">
    <name type="scientific">Medicago truncatula</name>
    <name type="common">Barrel medic</name>
    <name type="synonym">Medicago tribuloides</name>
    <dbReference type="NCBI Taxonomy" id="3880"/>
    <lineage>
        <taxon>Eukaryota</taxon>
        <taxon>Viridiplantae</taxon>
        <taxon>Streptophyta</taxon>
        <taxon>Embryophyta</taxon>
        <taxon>Tracheophyta</taxon>
        <taxon>Spermatophyta</taxon>
        <taxon>Magnoliopsida</taxon>
        <taxon>eudicotyledons</taxon>
        <taxon>Gunneridae</taxon>
        <taxon>Pentapetalae</taxon>
        <taxon>rosids</taxon>
        <taxon>fabids</taxon>
        <taxon>Fabales</taxon>
        <taxon>Fabaceae</taxon>
        <taxon>Papilionoideae</taxon>
        <taxon>50 kb inversion clade</taxon>
        <taxon>NPAAA clade</taxon>
        <taxon>Hologalegina</taxon>
        <taxon>IRL clade</taxon>
        <taxon>Trifolieae</taxon>
        <taxon>Medicago</taxon>
    </lineage>
</organism>
<keyword evidence="1" id="KW-0472">Membrane</keyword>
<sequence>MGRIGGMLYSLLAVGFVHGCHETAAVLLFLIVARFRKMCYVLEPPF</sequence>
<gene>
    <name evidence="2" type="ORF">MtrunA17_Chr2g0284271</name>
</gene>
<dbReference type="EMBL" id="PSQE01000002">
    <property type="protein sequence ID" value="RHN72127.1"/>
    <property type="molecule type" value="Genomic_DNA"/>
</dbReference>
<evidence type="ECO:0000313" key="2">
    <source>
        <dbReference type="EMBL" id="RHN72127.1"/>
    </source>
</evidence>
<accession>A0A396JAF0</accession>
<proteinExistence type="predicted"/>
<feature type="transmembrane region" description="Helical" evidence="1">
    <location>
        <begin position="6"/>
        <end position="32"/>
    </location>
</feature>
<evidence type="ECO:0000313" key="3">
    <source>
        <dbReference type="Proteomes" id="UP000265566"/>
    </source>
</evidence>
<evidence type="ECO:0000256" key="1">
    <source>
        <dbReference type="SAM" id="Phobius"/>
    </source>
</evidence>
<evidence type="ECO:0008006" key="4">
    <source>
        <dbReference type="Google" id="ProtNLM"/>
    </source>
</evidence>
<comment type="caution">
    <text evidence="2">The sequence shown here is derived from an EMBL/GenBank/DDBJ whole genome shotgun (WGS) entry which is preliminary data.</text>
</comment>
<dbReference type="Gramene" id="rna7802">
    <property type="protein sequence ID" value="RHN72127.1"/>
    <property type="gene ID" value="gene7802"/>
</dbReference>
<dbReference type="Proteomes" id="UP000265566">
    <property type="component" value="Chromosome 2"/>
</dbReference>
<keyword evidence="1" id="KW-0812">Transmembrane</keyword>